<dbReference type="Proteomes" id="UP000292052">
    <property type="component" value="Unassembled WGS sequence"/>
</dbReference>
<gene>
    <name evidence="2" type="ORF">BDFB_007966</name>
</gene>
<feature type="compositionally biased region" description="Basic and acidic residues" evidence="1">
    <location>
        <begin position="249"/>
        <end position="278"/>
    </location>
</feature>
<proteinExistence type="predicted"/>
<evidence type="ECO:0000256" key="1">
    <source>
        <dbReference type="SAM" id="MobiDB-lite"/>
    </source>
</evidence>
<dbReference type="AlphaFoldDB" id="A0A482VVK4"/>
<feature type="compositionally biased region" description="Pro residues" evidence="1">
    <location>
        <begin position="90"/>
        <end position="123"/>
    </location>
</feature>
<comment type="caution">
    <text evidence="2">The sequence shown here is derived from an EMBL/GenBank/DDBJ whole genome shotgun (WGS) entry which is preliminary data.</text>
</comment>
<accession>A0A482VVK4</accession>
<feature type="region of interest" description="Disordered" evidence="1">
    <location>
        <begin position="141"/>
        <end position="166"/>
    </location>
</feature>
<sequence>MTENSVIKHYKKQLIYRQSDLPDQNDEKKDTQHVTETDNNKIYDFVESDTKNDGRNAKKTRKKRKNKNCRGQFRHEGMELIKLGTMHSPHLPPPPPYPLARSPPRPVPRSPVRPVPQPPLQPRPPYTGIHFPFPRDQPYTNGYPLPPPNPPVRPIPQHPHEYSERKKRKHLEEAEKVKETPPVVAAIDLTVDQNQERAKKHHKCHCECGKTYASDPVTQEVIITVADNRESSQVPTYFRGKMMNGVLKLDTDSNDPKNKQNGAKEEAKPPSSDKKAPEGKLPQLFLIKDLLAKGVRVEKKPSPCRIANEGGCKGKSEEKTNVPIRTEPNRVIVSTGKPLDEPVRRKSQDYSVSNIIGTNNRRQSVDIDTISISSSSSESVRSPRPKSNGLEKQIPRGKLCYLKTNNSFIRYFDDNQKKLFMDNLIADGSGCDAGRGEEHKEIIELPRSAVFSGKDSLTVEEYVSEMTLAEKYIPKDFFLFYKFVTGYQICNNNLPVSFLTFLKIYNTNGLKVLYERYISSLKQTS</sequence>
<keyword evidence="3" id="KW-1185">Reference proteome</keyword>
<feature type="compositionally biased region" description="Basic and acidic residues" evidence="1">
    <location>
        <begin position="25"/>
        <end position="41"/>
    </location>
</feature>
<feature type="region of interest" description="Disordered" evidence="1">
    <location>
        <begin position="247"/>
        <end position="280"/>
    </location>
</feature>
<dbReference type="EMBL" id="QDEB01063382">
    <property type="protein sequence ID" value="RZC36287.1"/>
    <property type="molecule type" value="Genomic_DNA"/>
</dbReference>
<feature type="compositionally biased region" description="Pro residues" evidence="1">
    <location>
        <begin position="144"/>
        <end position="157"/>
    </location>
</feature>
<dbReference type="OrthoDB" id="6784559at2759"/>
<organism evidence="2 3">
    <name type="scientific">Asbolus verrucosus</name>
    <name type="common">Desert ironclad beetle</name>
    <dbReference type="NCBI Taxonomy" id="1661398"/>
    <lineage>
        <taxon>Eukaryota</taxon>
        <taxon>Metazoa</taxon>
        <taxon>Ecdysozoa</taxon>
        <taxon>Arthropoda</taxon>
        <taxon>Hexapoda</taxon>
        <taxon>Insecta</taxon>
        <taxon>Pterygota</taxon>
        <taxon>Neoptera</taxon>
        <taxon>Endopterygota</taxon>
        <taxon>Coleoptera</taxon>
        <taxon>Polyphaga</taxon>
        <taxon>Cucujiformia</taxon>
        <taxon>Tenebrionidae</taxon>
        <taxon>Pimeliinae</taxon>
        <taxon>Asbolus</taxon>
    </lineage>
</organism>
<feature type="region of interest" description="Disordered" evidence="1">
    <location>
        <begin position="367"/>
        <end position="392"/>
    </location>
</feature>
<evidence type="ECO:0000313" key="2">
    <source>
        <dbReference type="EMBL" id="RZC36287.1"/>
    </source>
</evidence>
<name>A0A482VVK4_ASBVE</name>
<protein>
    <submittedName>
        <fullName evidence="2">Uncharacterized protein</fullName>
    </submittedName>
</protein>
<feature type="compositionally biased region" description="Basic residues" evidence="1">
    <location>
        <begin position="57"/>
        <end position="68"/>
    </location>
</feature>
<evidence type="ECO:0000313" key="3">
    <source>
        <dbReference type="Proteomes" id="UP000292052"/>
    </source>
</evidence>
<reference evidence="2 3" key="1">
    <citation type="submission" date="2017-03" db="EMBL/GenBank/DDBJ databases">
        <title>Genome of the blue death feigning beetle - Asbolus verrucosus.</title>
        <authorList>
            <person name="Rider S.D."/>
        </authorList>
    </citation>
    <scope>NUCLEOTIDE SEQUENCE [LARGE SCALE GENOMIC DNA]</scope>
    <source>
        <strain evidence="2">Butters</strain>
        <tissue evidence="2">Head and leg muscle</tissue>
    </source>
</reference>
<feature type="region of interest" description="Disordered" evidence="1">
    <location>
        <begin position="1"/>
        <end position="123"/>
    </location>
</feature>
<feature type="compositionally biased region" description="Low complexity" evidence="1">
    <location>
        <begin position="367"/>
        <end position="387"/>
    </location>
</feature>